<name>A0AAJ5VUS2_9HYPH</name>
<protein>
    <submittedName>
        <fullName evidence="1">Uncharacterized protein</fullName>
    </submittedName>
</protein>
<gene>
    <name evidence="1" type="ORF">P0Y65_19340</name>
</gene>
<dbReference type="EMBL" id="CP119312">
    <property type="protein sequence ID" value="WEK04305.1"/>
    <property type="molecule type" value="Genomic_DNA"/>
</dbReference>
<dbReference type="Proteomes" id="UP001217476">
    <property type="component" value="Chromosome"/>
</dbReference>
<evidence type="ECO:0000313" key="2">
    <source>
        <dbReference type="Proteomes" id="UP001217476"/>
    </source>
</evidence>
<accession>A0AAJ5VUS2</accession>
<organism evidence="1 2">
    <name type="scientific">Candidatus Devosia phytovorans</name>
    <dbReference type="NCBI Taxonomy" id="3121372"/>
    <lineage>
        <taxon>Bacteria</taxon>
        <taxon>Pseudomonadati</taxon>
        <taxon>Pseudomonadota</taxon>
        <taxon>Alphaproteobacteria</taxon>
        <taxon>Hyphomicrobiales</taxon>
        <taxon>Devosiaceae</taxon>
        <taxon>Devosia</taxon>
    </lineage>
</organism>
<proteinExistence type="predicted"/>
<sequence length="79" mass="8430">MTIPPPRDDFIAVISFAPLPGGRATRGKASGGFGGFFGHEQSVAAGQEPVRCEHRNGKGAVHHRLLKLKAGEVILQNRN</sequence>
<evidence type="ECO:0000313" key="1">
    <source>
        <dbReference type="EMBL" id="WEK04305.1"/>
    </source>
</evidence>
<dbReference type="AlphaFoldDB" id="A0AAJ5VUS2"/>
<reference evidence="1" key="1">
    <citation type="submission" date="2023-03" db="EMBL/GenBank/DDBJ databases">
        <title>Andean soil-derived lignocellulolytic bacterial consortium as a source of novel taxa and putative plastic-active enzymes.</title>
        <authorList>
            <person name="Diaz-Garcia L."/>
            <person name="Chuvochina M."/>
            <person name="Feuerriegel G."/>
            <person name="Bunk B."/>
            <person name="Sproer C."/>
            <person name="Streit W.R."/>
            <person name="Rodriguez L.M."/>
            <person name="Overmann J."/>
            <person name="Jimenez D.J."/>
        </authorList>
    </citation>
    <scope>NUCLEOTIDE SEQUENCE</scope>
    <source>
        <strain evidence="1">MAG 4196</strain>
    </source>
</reference>